<proteinExistence type="predicted"/>
<dbReference type="AlphaFoldDB" id="A0AA40AP23"/>
<dbReference type="EMBL" id="JAUKUA010000003">
    <property type="protein sequence ID" value="KAK0719292.1"/>
    <property type="molecule type" value="Genomic_DNA"/>
</dbReference>
<keyword evidence="3" id="KW-1185">Reference proteome</keyword>
<accession>A0AA40AP23</accession>
<reference evidence="2" key="1">
    <citation type="submission" date="2023-06" db="EMBL/GenBank/DDBJ databases">
        <title>Genome-scale phylogeny and comparative genomics of the fungal order Sordariales.</title>
        <authorList>
            <consortium name="Lawrence Berkeley National Laboratory"/>
            <person name="Hensen N."/>
            <person name="Bonometti L."/>
            <person name="Westerberg I."/>
            <person name="Brannstrom I.O."/>
            <person name="Guillou S."/>
            <person name="Cros-Aarteil S."/>
            <person name="Calhoun S."/>
            <person name="Haridas S."/>
            <person name="Kuo A."/>
            <person name="Mondo S."/>
            <person name="Pangilinan J."/>
            <person name="Riley R."/>
            <person name="Labutti K."/>
            <person name="Andreopoulos B."/>
            <person name="Lipzen A."/>
            <person name="Chen C."/>
            <person name="Yanf M."/>
            <person name="Daum C."/>
            <person name="Ng V."/>
            <person name="Clum A."/>
            <person name="Steindorff A."/>
            <person name="Ohm R."/>
            <person name="Martin F."/>
            <person name="Silar P."/>
            <person name="Natvig D."/>
            <person name="Lalanne C."/>
            <person name="Gautier V."/>
            <person name="Ament-Velasquez S.L."/>
            <person name="Kruys A."/>
            <person name="Hutchinson M.I."/>
            <person name="Powell A.J."/>
            <person name="Barry K."/>
            <person name="Miller A.N."/>
            <person name="Grigoriev I.V."/>
            <person name="Debuchy R."/>
            <person name="Gladieux P."/>
            <person name="Thoren M.H."/>
            <person name="Johannesson H."/>
        </authorList>
    </citation>
    <scope>NUCLEOTIDE SEQUENCE</scope>
    <source>
        <strain evidence="2">SMH4607-1</strain>
    </source>
</reference>
<dbReference type="Proteomes" id="UP001172102">
    <property type="component" value="Unassembled WGS sequence"/>
</dbReference>
<evidence type="ECO:0000313" key="2">
    <source>
        <dbReference type="EMBL" id="KAK0719292.1"/>
    </source>
</evidence>
<protein>
    <submittedName>
        <fullName evidence="2">Uncharacterized protein</fullName>
    </submittedName>
</protein>
<sequence length="525" mass="56792">MSANITMVASLNPANINEQAASLNPAIDEQATLNHNIDEQATALNPDIDEQATLSHNIDGQAAPLNPTMSTFPSGPLGFVRSGPESPVSPDVAAILAAWKAEEDYINSLPLPDELVAVEAILGVYKPQRLPQIFASLCYLLAYNTKSQDYHFIVDAVDGPILADRGIEKFKRLINKSTNSAIRLDFIAETGEMTIVTMSEPLYRALSHQVYHLASKSIAGVPGLEQCFLHIGDNEISQYVCAIKYQNEPYGLFLLGTPGDAEKGKTMKIKAIGSAFNHVTRDYPSIKKIVRLELGGLDSKDHRKDNTIEARVRHIAEHSHIRVFARESAGSGFIEDKASARNLSHEDDQFCLPLPSKNAERKTVPVLQFSDILHIFREHCKEGGLLSRHPGNKDPRAPSSKGLQASALPVDALEGYITRLLLGLHRHSASPLDVFKSGFATGINKLLGMHVQEHKAAGVGPKAPLSFLPGGAPATRRGMLPTGTAGLGPIKAGGSGRRIYGTATARNTLGSLLSARHFVGRLVRR</sequence>
<name>A0AA40AP23_9PEZI</name>
<gene>
    <name evidence="2" type="ORF">B0H67DRAFT_642657</name>
</gene>
<evidence type="ECO:0000313" key="3">
    <source>
        <dbReference type="Proteomes" id="UP001172102"/>
    </source>
</evidence>
<feature type="region of interest" description="Disordered" evidence="1">
    <location>
        <begin position="384"/>
        <end position="403"/>
    </location>
</feature>
<organism evidence="2 3">
    <name type="scientific">Lasiosphaeris hirsuta</name>
    <dbReference type="NCBI Taxonomy" id="260670"/>
    <lineage>
        <taxon>Eukaryota</taxon>
        <taxon>Fungi</taxon>
        <taxon>Dikarya</taxon>
        <taxon>Ascomycota</taxon>
        <taxon>Pezizomycotina</taxon>
        <taxon>Sordariomycetes</taxon>
        <taxon>Sordariomycetidae</taxon>
        <taxon>Sordariales</taxon>
        <taxon>Lasiosphaeriaceae</taxon>
        <taxon>Lasiosphaeris</taxon>
    </lineage>
</organism>
<comment type="caution">
    <text evidence="2">The sequence shown here is derived from an EMBL/GenBank/DDBJ whole genome shotgun (WGS) entry which is preliminary data.</text>
</comment>
<evidence type="ECO:0000256" key="1">
    <source>
        <dbReference type="SAM" id="MobiDB-lite"/>
    </source>
</evidence>